<protein>
    <recommendedName>
        <fullName evidence="4">F-box domain-containing protein</fullName>
    </recommendedName>
</protein>
<evidence type="ECO:0000256" key="1">
    <source>
        <dbReference type="SAM" id="MobiDB-lite"/>
    </source>
</evidence>
<organism evidence="2 3">
    <name type="scientific">Aspergillus pseudoustus</name>
    <dbReference type="NCBI Taxonomy" id="1810923"/>
    <lineage>
        <taxon>Eukaryota</taxon>
        <taxon>Fungi</taxon>
        <taxon>Dikarya</taxon>
        <taxon>Ascomycota</taxon>
        <taxon>Pezizomycotina</taxon>
        <taxon>Eurotiomycetes</taxon>
        <taxon>Eurotiomycetidae</taxon>
        <taxon>Eurotiales</taxon>
        <taxon>Aspergillaceae</taxon>
        <taxon>Aspergillus</taxon>
        <taxon>Aspergillus subgen. Nidulantes</taxon>
    </lineage>
</organism>
<feature type="compositionally biased region" description="Acidic residues" evidence="1">
    <location>
        <begin position="731"/>
        <end position="744"/>
    </location>
</feature>
<evidence type="ECO:0000313" key="2">
    <source>
        <dbReference type="EMBL" id="KAL2846151.1"/>
    </source>
</evidence>
<evidence type="ECO:0008006" key="4">
    <source>
        <dbReference type="Google" id="ProtNLM"/>
    </source>
</evidence>
<gene>
    <name evidence="2" type="ORF">BJY01DRAFT_263366</name>
</gene>
<sequence>MPDPADLPIELFGQILDAALRLPAYTDYQRSCDFNVGTDVQQFSRLLTVSRSWHNPAAPRLYSRWTYNGARTSCRSLWRFLRTVLVRPRLSESVQALNIGKWGFYPDLLQYDLAAAEDNVQFTSEDIGLMRGALQSALCGSPNHEVLEAKIIDPEMLANRDCRPLVLLLLMVLPNLSTLYLHLPEVPLVTSVLEEVLRCHTRGSPLPCLANLTQVQLLAEASPQGPDTPFSPQASHPVLTLGDFWPFLWFPVLRTLALYNVDPSGAASVLKSQSQSGRRCQVKDLRLVIRASSTPTGSDVQALLASPESLTRFSFYWSDPTISAMELWNVVQKHQATLEHLDVFYDASNPDDHPGGHFGSLQEFSRLRRLGAQTGILLGRANDEHLAIDRLKQTVPQRLDTLVLDLGWASEGSPTSLATGIPSIVAERRWPLKVFALNDRDASGIRFHYYDLMRKAELPQEQFDTELEEPGPEPYPGLWSLCKEAGTELSVWSGCVDPVWGHKTCHYHRGGSCTWLWHKTWNIRADGVMRSRMFVDKVPTPEAFMVFKNHPSVLHSPLPPLFPFVLYFTHPDTLPSPQATGLTGLYEALRGSGPIPRNFHFRLDVYFLPGGTEDECKAHYLAARALRPNYETLIRQYWQLERRYKRREDKLLLRQPILRSLSRFRPGPGRGPGMAHQHPDLEPYKALLLICPEPNWQFGAQRISCVQFDLGGDPGVDSDDQVAAEDLDINEEYPDEDFGEDEDNIGTARDSGTDQDEPELEPPVGPPLESVTISLRISEDSPQPDEDDGLFLWQWLEQATDRIEARYDLADYHTRAVEMGWLNF</sequence>
<dbReference type="Proteomes" id="UP001610446">
    <property type="component" value="Unassembled WGS sequence"/>
</dbReference>
<accession>A0ABR4K1I3</accession>
<comment type="caution">
    <text evidence="2">The sequence shown here is derived from an EMBL/GenBank/DDBJ whole genome shotgun (WGS) entry which is preliminary data.</text>
</comment>
<feature type="region of interest" description="Disordered" evidence="1">
    <location>
        <begin position="731"/>
        <end position="767"/>
    </location>
</feature>
<evidence type="ECO:0000313" key="3">
    <source>
        <dbReference type="Proteomes" id="UP001610446"/>
    </source>
</evidence>
<dbReference type="EMBL" id="JBFXLU010000065">
    <property type="protein sequence ID" value="KAL2846151.1"/>
    <property type="molecule type" value="Genomic_DNA"/>
</dbReference>
<proteinExistence type="predicted"/>
<name>A0ABR4K1I3_9EURO</name>
<reference evidence="2 3" key="1">
    <citation type="submission" date="2024-07" db="EMBL/GenBank/DDBJ databases">
        <title>Section-level genome sequencing and comparative genomics of Aspergillus sections Usti and Cavernicolus.</title>
        <authorList>
            <consortium name="Lawrence Berkeley National Laboratory"/>
            <person name="Nybo J.L."/>
            <person name="Vesth T.C."/>
            <person name="Theobald S."/>
            <person name="Frisvad J.C."/>
            <person name="Larsen T.O."/>
            <person name="Kjaerboelling I."/>
            <person name="Rothschild-Mancinelli K."/>
            <person name="Lyhne E.K."/>
            <person name="Kogle M.E."/>
            <person name="Barry K."/>
            <person name="Clum A."/>
            <person name="Na H."/>
            <person name="Ledsgaard L."/>
            <person name="Lin J."/>
            <person name="Lipzen A."/>
            <person name="Kuo A."/>
            <person name="Riley R."/>
            <person name="Mondo S."/>
            <person name="Labutti K."/>
            <person name="Haridas S."/>
            <person name="Pangalinan J."/>
            <person name="Salamov A.A."/>
            <person name="Simmons B.A."/>
            <person name="Magnuson J.K."/>
            <person name="Chen J."/>
            <person name="Drula E."/>
            <person name="Henrissat B."/>
            <person name="Wiebenga A."/>
            <person name="Lubbers R.J."/>
            <person name="Gomes A.C."/>
            <person name="Makela M.R."/>
            <person name="Stajich J."/>
            <person name="Grigoriev I.V."/>
            <person name="Mortensen U.H."/>
            <person name="De Vries R.P."/>
            <person name="Baker S.E."/>
            <person name="Andersen M.R."/>
        </authorList>
    </citation>
    <scope>NUCLEOTIDE SEQUENCE [LARGE SCALE GENOMIC DNA]</scope>
    <source>
        <strain evidence="2 3">CBS 123904</strain>
    </source>
</reference>
<keyword evidence="3" id="KW-1185">Reference proteome</keyword>